<organism evidence="3 4">
    <name type="scientific">Actinomyces lilanjuaniae</name>
    <dbReference type="NCBI Taxonomy" id="2321394"/>
    <lineage>
        <taxon>Bacteria</taxon>
        <taxon>Bacillati</taxon>
        <taxon>Actinomycetota</taxon>
        <taxon>Actinomycetes</taxon>
        <taxon>Actinomycetales</taxon>
        <taxon>Actinomycetaceae</taxon>
        <taxon>Actinomyces</taxon>
    </lineage>
</organism>
<evidence type="ECO:0000256" key="2">
    <source>
        <dbReference type="SAM" id="Phobius"/>
    </source>
</evidence>
<gene>
    <name evidence="3" type="ORF">D5R93_09910</name>
</gene>
<feature type="transmembrane region" description="Helical" evidence="2">
    <location>
        <begin position="87"/>
        <end position="107"/>
    </location>
</feature>
<dbReference type="Proteomes" id="UP000273001">
    <property type="component" value="Chromosome"/>
</dbReference>
<keyword evidence="2" id="KW-0812">Transmembrane</keyword>
<name>A0ABN5PPM1_9ACTO</name>
<evidence type="ECO:0008006" key="5">
    <source>
        <dbReference type="Google" id="ProtNLM"/>
    </source>
</evidence>
<feature type="region of interest" description="Disordered" evidence="1">
    <location>
        <begin position="1"/>
        <end position="80"/>
    </location>
</feature>
<evidence type="ECO:0000256" key="1">
    <source>
        <dbReference type="SAM" id="MobiDB-lite"/>
    </source>
</evidence>
<dbReference type="InterPro" id="IPR043777">
    <property type="entry name" value="DUF5719"/>
</dbReference>
<keyword evidence="2" id="KW-1133">Transmembrane helix</keyword>
<feature type="compositionally biased region" description="Basic and acidic residues" evidence="1">
    <location>
        <begin position="26"/>
        <end position="35"/>
    </location>
</feature>
<protein>
    <recommendedName>
        <fullName evidence="5">Prevent-host-death protein</fullName>
    </recommendedName>
</protein>
<evidence type="ECO:0000313" key="4">
    <source>
        <dbReference type="Proteomes" id="UP000273001"/>
    </source>
</evidence>
<keyword evidence="2" id="KW-0472">Membrane</keyword>
<feature type="compositionally biased region" description="Polar residues" evidence="1">
    <location>
        <begin position="62"/>
        <end position="71"/>
    </location>
</feature>
<accession>A0ABN5PPM1</accession>
<dbReference type="Pfam" id="PF18986">
    <property type="entry name" value="DUF5719"/>
    <property type="match status" value="1"/>
</dbReference>
<reference evidence="3 4" key="1">
    <citation type="submission" date="2018-09" db="EMBL/GenBank/DDBJ databases">
        <authorList>
            <person name="Li J."/>
        </authorList>
    </citation>
    <scope>NUCLEOTIDE SEQUENCE [LARGE SCALE GENOMIC DNA]</scope>
    <source>
        <strain evidence="3 4">2129</strain>
    </source>
</reference>
<evidence type="ECO:0000313" key="3">
    <source>
        <dbReference type="EMBL" id="AYD90239.1"/>
    </source>
</evidence>
<dbReference type="RefSeq" id="WP_120204996.1">
    <property type="nucleotide sequence ID" value="NZ_CP032514.1"/>
</dbReference>
<proteinExistence type="predicted"/>
<sequence>MSELESTASSSQGAGDPGDGPGSRQAEGRQHREPAQTDAGTDAEADADAVQTQEAARPQPPAQTSGASGASTPRPARRSWRGVARRGAALVCALVLACAVGGVTWWGQVHPLAATPRLAPVTVTQGGAQSVYVCPSSPTNTLQAVEVASMTTSTTVVPVGESASLSYADEPLREDSATTMDSAEGGVVVVEPGQEGQVASAAAFVTTLASGGDLRGLTAAPCVQPSATSWIVGGSTAPGASAQLRLENPGVTNVTANVAVYGSTGQLDLPSNGQVTVPAGSDTSLLLEAASANDPRLAVSVEAEGGSLAVALVTEELDGETAAGTDVLTGGAAPATDLVVPGVQVASPEEQGEVAQDSTGAVSSDSPVVRVVNPGNEPASVNVAMLGEEGSVPLPGAEGVVIDPGSVFDVSLEGVSPGTYGLQVTSDLPVAAAVQLVRSGGEYPERSGALVHDKAWIQASRQDALAASVLAVPRGEGLNSVVTLANGGRETSVALASADGSWQEEVAVPAGGAIRVDVPDEVAAVTLTTSGERGAVAAATVVAARVSGDAAGVLLSVVPAEPDAAAAAAHRILLS</sequence>
<keyword evidence="4" id="KW-1185">Reference proteome</keyword>
<feature type="compositionally biased region" description="Polar residues" evidence="1">
    <location>
        <begin position="1"/>
        <end position="13"/>
    </location>
</feature>
<dbReference type="EMBL" id="CP032514">
    <property type="protein sequence ID" value="AYD90239.1"/>
    <property type="molecule type" value="Genomic_DNA"/>
</dbReference>